<organism evidence="3 4">
    <name type="scientific">Frankia umida</name>
    <dbReference type="NCBI Taxonomy" id="573489"/>
    <lineage>
        <taxon>Bacteria</taxon>
        <taxon>Bacillati</taxon>
        <taxon>Actinomycetota</taxon>
        <taxon>Actinomycetes</taxon>
        <taxon>Frankiales</taxon>
        <taxon>Frankiaceae</taxon>
        <taxon>Frankia</taxon>
    </lineage>
</organism>
<accession>A0ABT0K378</accession>
<dbReference type="RefSeq" id="WP_248813454.1">
    <property type="nucleotide sequence ID" value="NZ_JALKFT010000020.1"/>
</dbReference>
<proteinExistence type="predicted"/>
<sequence length="179" mass="18126">MRKARLFVLVGVLVGMVGLTGCLEDTSVTATGATAAPGQSGGSGGSGSGGAAKAQYGQVLEIRKDGAVAATVSVAAPQAVSSFFGGFTKPTSGPAFATFLVSFTAQKQGFTVNAFDFYVRTPDGARAQPAIGCEPQFSAATLSAGEKYQGCLTFDAPHGSLVYASNLFTSTSLAEWPSY</sequence>
<dbReference type="InterPro" id="IPR029050">
    <property type="entry name" value="Immunoprotect_excell_Ig-like"/>
</dbReference>
<evidence type="ECO:0000256" key="1">
    <source>
        <dbReference type="ARBA" id="ARBA00022729"/>
    </source>
</evidence>
<evidence type="ECO:0000256" key="2">
    <source>
        <dbReference type="SAM" id="SignalP"/>
    </source>
</evidence>
<keyword evidence="1 2" id="KW-0732">Signal</keyword>
<comment type="caution">
    <text evidence="3">The sequence shown here is derived from an EMBL/GenBank/DDBJ whole genome shotgun (WGS) entry which is preliminary data.</text>
</comment>
<dbReference type="Proteomes" id="UP001201873">
    <property type="component" value="Unassembled WGS sequence"/>
</dbReference>
<gene>
    <name evidence="3" type="ORF">MXD59_18515</name>
</gene>
<name>A0ABT0K378_9ACTN</name>
<reference evidence="3 4" key="1">
    <citation type="submission" date="2022-04" db="EMBL/GenBank/DDBJ databases">
        <title>Genome diversity in the genus Frankia.</title>
        <authorList>
            <person name="Carlos-Shanley C."/>
            <person name="Hahn D."/>
        </authorList>
    </citation>
    <scope>NUCLEOTIDE SEQUENCE [LARGE SCALE GENOMIC DNA]</scope>
    <source>
        <strain evidence="3 4">Ag45/Mut15</strain>
    </source>
</reference>
<feature type="signal peptide" evidence="2">
    <location>
        <begin position="1"/>
        <end position="23"/>
    </location>
</feature>
<keyword evidence="4" id="KW-1185">Reference proteome</keyword>
<feature type="chain" id="PRO_5046309747" evidence="2">
    <location>
        <begin position="24"/>
        <end position="179"/>
    </location>
</feature>
<dbReference type="EMBL" id="JALKFT010000020">
    <property type="protein sequence ID" value="MCK9877743.1"/>
    <property type="molecule type" value="Genomic_DNA"/>
</dbReference>
<protein>
    <submittedName>
        <fullName evidence="3">DUF4352 domain-containing protein</fullName>
    </submittedName>
</protein>
<evidence type="ECO:0000313" key="4">
    <source>
        <dbReference type="Proteomes" id="UP001201873"/>
    </source>
</evidence>
<dbReference type="PROSITE" id="PS51257">
    <property type="entry name" value="PROKAR_LIPOPROTEIN"/>
    <property type="match status" value="1"/>
</dbReference>
<evidence type="ECO:0000313" key="3">
    <source>
        <dbReference type="EMBL" id="MCK9877743.1"/>
    </source>
</evidence>
<dbReference type="Gene3D" id="2.60.40.1240">
    <property type="match status" value="1"/>
</dbReference>